<dbReference type="OrthoDB" id="799930at2"/>
<protein>
    <submittedName>
        <fullName evidence="4">Transcriptional regulator, CadC</fullName>
    </submittedName>
</protein>
<keyword evidence="5" id="KW-1185">Reference proteome</keyword>
<keyword evidence="1 2" id="KW-0238">DNA-binding</keyword>
<sequence length="800" mass="84504">MSADPVYAFGDFRIDIATRRLVRSDGAAVTLPNRLFDCVAHLIEHRGRAVGRDELIAVIWGREDAGDNLLGQLIVRARRLLDDSGDQQEVIRTLPGFGYQWVAPTQRIEPGRTVAASPRALPSAVADTAASATARPRWRVHAGLAATAVLVIGAGAWLRPAPAPPPPADEAAQAVVASAAMPRPDLVLPAILVADAAQDWLRLGVMALVGERLAEAGQAVVPSDNAAALTRGLAIDELAPADHARLAAAAAAGRVVSTRIEPAGAGWRVRLAVVYGAEPLEVAAEAGQVLDAARDAADRLAARLVPSPPSAPVPARDAALDFVLKKAEAIFLGGRPDAAADLLMAARDAHPDAPELDIQLAAMAFRAGRFEQAEAGFAALAERAAVQDAPVLRARALIGLANLALVRRDTEAVLQRSQQAIDLLETADAGAAALGSAYHGRAIAASLQGRYEAAFADYARAQEIHAGAGNWLDAARVDSNFGIALRQQGRVEEALPRLQRTADRLALFQAVDDEIVARVHLATTLLDLADPVSALAEDGRLAALAERSRWPHLRTSIELARAEVLIANGRLRDAQPLLERGGQGAADGPLPNRYRVHSIAARYAWSRGESGLTRREIDQALGVLCEADACATGDGRDLAYLHLLRARAVLPGDRPAAVAIRAQLARRLAEPAYATVYLHLIDADLAIAAGDAAAADRAFEAASAVTGAIPIDRERIAEAYVPWLMAHGAIDRAGGVLAALGPLPQRSFTAALLELRVLRALGRPAAWRRSLDRVIRLAGERDVPEELRRPDFLALSGAAS</sequence>
<evidence type="ECO:0000313" key="4">
    <source>
        <dbReference type="EMBL" id="ANB19332.1"/>
    </source>
</evidence>
<dbReference type="EMBL" id="CP015249">
    <property type="protein sequence ID" value="ANB19332.1"/>
    <property type="molecule type" value="Genomic_DNA"/>
</dbReference>
<dbReference type="AlphaFoldDB" id="A0A167H7L4"/>
<dbReference type="RefSeq" id="WP_067650053.1">
    <property type="nucleotide sequence ID" value="NZ_CP015249.1"/>
</dbReference>
<dbReference type="GO" id="GO:0000160">
    <property type="term" value="P:phosphorelay signal transduction system"/>
    <property type="evidence" value="ECO:0007669"/>
    <property type="project" value="InterPro"/>
</dbReference>
<proteinExistence type="predicted"/>
<feature type="DNA-binding region" description="OmpR/PhoB-type" evidence="2">
    <location>
        <begin position="4"/>
        <end position="103"/>
    </location>
</feature>
<name>A0A167H7L4_9GAMM</name>
<dbReference type="Pfam" id="PF00486">
    <property type="entry name" value="Trans_reg_C"/>
    <property type="match status" value="1"/>
</dbReference>
<dbReference type="InterPro" id="IPR001867">
    <property type="entry name" value="OmpR/PhoB-type_DNA-bd"/>
</dbReference>
<feature type="domain" description="OmpR/PhoB-type" evidence="3">
    <location>
        <begin position="4"/>
        <end position="103"/>
    </location>
</feature>
<dbReference type="InterPro" id="IPR016032">
    <property type="entry name" value="Sig_transdc_resp-reg_C-effctor"/>
</dbReference>
<reference evidence="4 5" key="1">
    <citation type="submission" date="2016-04" db="EMBL/GenBank/DDBJ databases">
        <title>Complete genome sequence of Dokdonella koreensis DS-123T.</title>
        <authorList>
            <person name="Kim J.F."/>
            <person name="Lee H."/>
            <person name="Kwak M.-J."/>
        </authorList>
    </citation>
    <scope>NUCLEOTIDE SEQUENCE [LARGE SCALE GENOMIC DNA]</scope>
    <source>
        <strain evidence="4 5">DS-123</strain>
    </source>
</reference>
<dbReference type="STRING" id="1300342.I596_3343"/>
<evidence type="ECO:0000313" key="5">
    <source>
        <dbReference type="Proteomes" id="UP000076830"/>
    </source>
</evidence>
<accession>A0A167H7L4</accession>
<dbReference type="InterPro" id="IPR011990">
    <property type="entry name" value="TPR-like_helical_dom_sf"/>
</dbReference>
<organism evidence="4 5">
    <name type="scientific">Dokdonella koreensis DS-123</name>
    <dbReference type="NCBI Taxonomy" id="1300342"/>
    <lineage>
        <taxon>Bacteria</taxon>
        <taxon>Pseudomonadati</taxon>
        <taxon>Pseudomonadota</taxon>
        <taxon>Gammaproteobacteria</taxon>
        <taxon>Lysobacterales</taxon>
        <taxon>Rhodanobacteraceae</taxon>
        <taxon>Dokdonella</taxon>
    </lineage>
</organism>
<evidence type="ECO:0000256" key="2">
    <source>
        <dbReference type="PROSITE-ProRule" id="PRU01091"/>
    </source>
</evidence>
<dbReference type="GO" id="GO:0006355">
    <property type="term" value="P:regulation of DNA-templated transcription"/>
    <property type="evidence" value="ECO:0007669"/>
    <property type="project" value="InterPro"/>
</dbReference>
<dbReference type="Proteomes" id="UP000076830">
    <property type="component" value="Chromosome"/>
</dbReference>
<dbReference type="Gene3D" id="1.10.10.10">
    <property type="entry name" value="Winged helix-like DNA-binding domain superfamily/Winged helix DNA-binding domain"/>
    <property type="match status" value="1"/>
</dbReference>
<dbReference type="GO" id="GO:0003677">
    <property type="term" value="F:DNA binding"/>
    <property type="evidence" value="ECO:0007669"/>
    <property type="project" value="UniProtKB-UniRule"/>
</dbReference>
<dbReference type="SMART" id="SM00862">
    <property type="entry name" value="Trans_reg_C"/>
    <property type="match status" value="1"/>
</dbReference>
<dbReference type="PROSITE" id="PS51755">
    <property type="entry name" value="OMPR_PHOB"/>
    <property type="match status" value="1"/>
</dbReference>
<dbReference type="SUPFAM" id="SSF48452">
    <property type="entry name" value="TPR-like"/>
    <property type="match status" value="2"/>
</dbReference>
<dbReference type="Gene3D" id="1.25.40.10">
    <property type="entry name" value="Tetratricopeptide repeat domain"/>
    <property type="match status" value="1"/>
</dbReference>
<gene>
    <name evidence="4" type="ORF">I596_3343</name>
</gene>
<dbReference type="SUPFAM" id="SSF46894">
    <property type="entry name" value="C-terminal effector domain of the bipartite response regulators"/>
    <property type="match status" value="1"/>
</dbReference>
<evidence type="ECO:0000259" key="3">
    <source>
        <dbReference type="PROSITE" id="PS51755"/>
    </source>
</evidence>
<evidence type="ECO:0000256" key="1">
    <source>
        <dbReference type="ARBA" id="ARBA00023125"/>
    </source>
</evidence>
<dbReference type="KEGG" id="dko:I596_3343"/>
<dbReference type="CDD" id="cd00383">
    <property type="entry name" value="trans_reg_C"/>
    <property type="match status" value="1"/>
</dbReference>
<dbReference type="InterPro" id="IPR036388">
    <property type="entry name" value="WH-like_DNA-bd_sf"/>
</dbReference>
<dbReference type="Pfam" id="PF13424">
    <property type="entry name" value="TPR_12"/>
    <property type="match status" value="1"/>
</dbReference>